<evidence type="ECO:0000313" key="3">
    <source>
        <dbReference type="Proteomes" id="UP000320496"/>
    </source>
</evidence>
<dbReference type="AlphaFoldDB" id="A0A517Z7Z2"/>
<dbReference type="KEGG" id="mri:Mal4_29390"/>
<dbReference type="PROSITE" id="PS51257">
    <property type="entry name" value="PROKAR_LIPOPROTEIN"/>
    <property type="match status" value="1"/>
</dbReference>
<dbReference type="RefSeq" id="WP_145369874.1">
    <property type="nucleotide sequence ID" value="NZ_CP036275.1"/>
</dbReference>
<sequence>MITRQIPVILSLILLLASGCGDSNPLGRQPVSGTITLNGQPLERGTIEFSPKESGTASGASIQDGAYAIPADKGLPPGEYLVRISAADEEAEPMEMPGESSKISPELIPPEYNAESEQTFTVSADGENEFSLDIETSSSN</sequence>
<accession>A0A517Z7Z2</accession>
<dbReference type="EMBL" id="CP036275">
    <property type="protein sequence ID" value="QDU38610.1"/>
    <property type="molecule type" value="Genomic_DNA"/>
</dbReference>
<proteinExistence type="predicted"/>
<dbReference type="OrthoDB" id="280343at2"/>
<evidence type="ECO:0008006" key="4">
    <source>
        <dbReference type="Google" id="ProtNLM"/>
    </source>
</evidence>
<protein>
    <recommendedName>
        <fullName evidence="4">Carboxypeptidase regulatory-like domain-containing protein</fullName>
    </recommendedName>
</protein>
<organism evidence="2 3">
    <name type="scientific">Maioricimonas rarisocia</name>
    <dbReference type="NCBI Taxonomy" id="2528026"/>
    <lineage>
        <taxon>Bacteria</taxon>
        <taxon>Pseudomonadati</taxon>
        <taxon>Planctomycetota</taxon>
        <taxon>Planctomycetia</taxon>
        <taxon>Planctomycetales</taxon>
        <taxon>Planctomycetaceae</taxon>
        <taxon>Maioricimonas</taxon>
    </lineage>
</organism>
<feature type="region of interest" description="Disordered" evidence="1">
    <location>
        <begin position="85"/>
        <end position="140"/>
    </location>
</feature>
<reference evidence="2 3" key="1">
    <citation type="submission" date="2019-02" db="EMBL/GenBank/DDBJ databases">
        <title>Deep-cultivation of Planctomycetes and their phenomic and genomic characterization uncovers novel biology.</title>
        <authorList>
            <person name="Wiegand S."/>
            <person name="Jogler M."/>
            <person name="Boedeker C."/>
            <person name="Pinto D."/>
            <person name="Vollmers J."/>
            <person name="Rivas-Marin E."/>
            <person name="Kohn T."/>
            <person name="Peeters S.H."/>
            <person name="Heuer A."/>
            <person name="Rast P."/>
            <person name="Oberbeckmann S."/>
            <person name="Bunk B."/>
            <person name="Jeske O."/>
            <person name="Meyerdierks A."/>
            <person name="Storesund J.E."/>
            <person name="Kallscheuer N."/>
            <person name="Luecker S."/>
            <person name="Lage O.M."/>
            <person name="Pohl T."/>
            <person name="Merkel B.J."/>
            <person name="Hornburger P."/>
            <person name="Mueller R.-W."/>
            <person name="Bruemmer F."/>
            <person name="Labrenz M."/>
            <person name="Spormann A.M."/>
            <person name="Op den Camp H."/>
            <person name="Overmann J."/>
            <person name="Amann R."/>
            <person name="Jetten M.S.M."/>
            <person name="Mascher T."/>
            <person name="Medema M.H."/>
            <person name="Devos D.P."/>
            <person name="Kaster A.-K."/>
            <person name="Ovreas L."/>
            <person name="Rohde M."/>
            <person name="Galperin M.Y."/>
            <person name="Jogler C."/>
        </authorList>
    </citation>
    <scope>NUCLEOTIDE SEQUENCE [LARGE SCALE GENOMIC DNA]</scope>
    <source>
        <strain evidence="2 3">Mal4</strain>
    </source>
</reference>
<evidence type="ECO:0000313" key="2">
    <source>
        <dbReference type="EMBL" id="QDU38610.1"/>
    </source>
</evidence>
<name>A0A517Z7Z2_9PLAN</name>
<evidence type="ECO:0000256" key="1">
    <source>
        <dbReference type="SAM" id="MobiDB-lite"/>
    </source>
</evidence>
<keyword evidence="3" id="KW-1185">Reference proteome</keyword>
<dbReference type="Proteomes" id="UP000320496">
    <property type="component" value="Chromosome"/>
</dbReference>
<gene>
    <name evidence="2" type="ORF">Mal4_29390</name>
</gene>